<keyword evidence="4" id="KW-1185">Reference proteome</keyword>
<dbReference type="Proteomes" id="UP000516446">
    <property type="component" value="Chromosome"/>
</dbReference>
<dbReference type="AlphaFoldDB" id="A0A7H1MK27"/>
<dbReference type="Gene3D" id="1.10.1760.20">
    <property type="match status" value="1"/>
</dbReference>
<gene>
    <name evidence="3" type="ORF">FY536_00360</name>
</gene>
<dbReference type="GO" id="GO:0016020">
    <property type="term" value="C:membrane"/>
    <property type="evidence" value="ECO:0007669"/>
    <property type="project" value="InterPro"/>
</dbReference>
<evidence type="ECO:0000313" key="3">
    <source>
        <dbReference type="EMBL" id="QNT63813.1"/>
    </source>
</evidence>
<evidence type="ECO:0000313" key="4">
    <source>
        <dbReference type="Proteomes" id="UP000516446"/>
    </source>
</evidence>
<dbReference type="Pfam" id="PF07155">
    <property type="entry name" value="ECF-ribofla_trS"/>
    <property type="match status" value="1"/>
</dbReference>
<keyword evidence="1" id="KW-0812">Transmembrane</keyword>
<dbReference type="PANTHER" id="PTHR37815">
    <property type="entry name" value="UPF0397 PROTEIN BC_2624-RELATED"/>
    <property type="match status" value="1"/>
</dbReference>
<name>A0A7H1MK27_9LACO</name>
<dbReference type="EMBL" id="CP043431">
    <property type="protein sequence ID" value="QNT63813.1"/>
    <property type="molecule type" value="Genomic_DNA"/>
</dbReference>
<sequence length="177" mass="19439">MYSLKPIYQRTIVAVIIALNIVANFFLKIPTPTGFISLVEVGIFLMSWLFGRRAGGITGALTGFLIDLISGYPQWMLFSMIIHGSEGWLIGLLTRKNARLINKLISIIGGGLIMVGGYFISGIILQLWNHVTLNAALTITFAEIFGNCLQVAIGAGIALILLPILERNFRNQSNIFK</sequence>
<evidence type="ECO:0000256" key="1">
    <source>
        <dbReference type="ARBA" id="ARBA00022692"/>
    </source>
</evidence>
<accession>A0A7H1MK27</accession>
<dbReference type="PANTHER" id="PTHR37815:SF3">
    <property type="entry name" value="UPF0397 PROTEIN SPR0429"/>
    <property type="match status" value="1"/>
</dbReference>
<dbReference type="RefSeq" id="WP_006845457.1">
    <property type="nucleotide sequence ID" value="NZ_CP026847.1"/>
</dbReference>
<keyword evidence="2" id="KW-1133">Transmembrane helix</keyword>
<dbReference type="InterPro" id="IPR009825">
    <property type="entry name" value="ECF_substrate-spec-like"/>
</dbReference>
<protein>
    <submittedName>
        <fullName evidence="3">ECF transporter S component</fullName>
    </submittedName>
</protein>
<keyword evidence="2" id="KW-0472">Membrane</keyword>
<evidence type="ECO:0000256" key="2">
    <source>
        <dbReference type="ARBA" id="ARBA00022989"/>
    </source>
</evidence>
<reference evidence="3 4" key="1">
    <citation type="submission" date="2019-08" db="EMBL/GenBank/DDBJ databases">
        <authorList>
            <person name="Chang H.C."/>
            <person name="Mun S.Y."/>
        </authorList>
    </citation>
    <scope>NUCLEOTIDE SEQUENCE [LARGE SCALE GENOMIC DNA]</scope>
    <source>
        <strain evidence="3 4">SK</strain>
    </source>
</reference>
<proteinExistence type="predicted"/>
<organism evidence="3 4">
    <name type="scientific">Weissella koreensis</name>
    <dbReference type="NCBI Taxonomy" id="165096"/>
    <lineage>
        <taxon>Bacteria</taxon>
        <taxon>Bacillati</taxon>
        <taxon>Bacillota</taxon>
        <taxon>Bacilli</taxon>
        <taxon>Lactobacillales</taxon>
        <taxon>Lactobacillaceae</taxon>
        <taxon>Weissella</taxon>
    </lineage>
</organism>